<dbReference type="KEGG" id="cyj:Cyan7822_3589"/>
<feature type="chain" id="PRO_5003141291" evidence="1">
    <location>
        <begin position="26"/>
        <end position="66"/>
    </location>
</feature>
<dbReference type="HOGENOM" id="CLU_2823928_0_0_3"/>
<keyword evidence="3" id="KW-1185">Reference proteome</keyword>
<feature type="signal peptide" evidence="1">
    <location>
        <begin position="1"/>
        <end position="25"/>
    </location>
</feature>
<dbReference type="AlphaFoldDB" id="E0UG29"/>
<organism evidence="2 3">
    <name type="scientific">Gloeothece verrucosa (strain PCC 7822)</name>
    <name type="common">Cyanothece sp. (strain PCC 7822)</name>
    <dbReference type="NCBI Taxonomy" id="497965"/>
    <lineage>
        <taxon>Bacteria</taxon>
        <taxon>Bacillati</taxon>
        <taxon>Cyanobacteriota</taxon>
        <taxon>Cyanophyceae</taxon>
        <taxon>Oscillatoriophycideae</taxon>
        <taxon>Chroococcales</taxon>
        <taxon>Aphanothecaceae</taxon>
        <taxon>Gloeothece</taxon>
        <taxon>Gloeothece verrucosa</taxon>
    </lineage>
</organism>
<reference evidence="3" key="1">
    <citation type="journal article" date="2011" name="MBio">
        <title>Novel metabolic attributes of the genus Cyanothece, comprising a group of unicellular nitrogen-fixing Cyanobacteria.</title>
        <authorList>
            <person name="Bandyopadhyay A."/>
            <person name="Elvitigala T."/>
            <person name="Welsh E."/>
            <person name="Stockel J."/>
            <person name="Liberton M."/>
            <person name="Min H."/>
            <person name="Sherman L.A."/>
            <person name="Pakrasi H.B."/>
        </authorList>
    </citation>
    <scope>NUCLEOTIDE SEQUENCE [LARGE SCALE GENOMIC DNA]</scope>
    <source>
        <strain evidence="3">PCC 7822</strain>
    </source>
</reference>
<gene>
    <name evidence="2" type="ordered locus">Cyan7822_3589</name>
</gene>
<keyword evidence="1" id="KW-0732">Signal</keyword>
<accession>E0UG29</accession>
<dbReference type="Proteomes" id="UP000008206">
    <property type="component" value="Chromosome"/>
</dbReference>
<evidence type="ECO:0000313" key="2">
    <source>
        <dbReference type="EMBL" id="ADN15530.1"/>
    </source>
</evidence>
<evidence type="ECO:0000313" key="3">
    <source>
        <dbReference type="Proteomes" id="UP000008206"/>
    </source>
</evidence>
<dbReference type="EMBL" id="CP002198">
    <property type="protein sequence ID" value="ADN15530.1"/>
    <property type="molecule type" value="Genomic_DNA"/>
</dbReference>
<evidence type="ECO:0000256" key="1">
    <source>
        <dbReference type="SAM" id="SignalP"/>
    </source>
</evidence>
<sequence>MPAIKLTAIATSIILAFSFSSVSFAKETKINNDGVATPIIQKNTKTSTTPHKPLPAAGKCPSFPNC</sequence>
<proteinExistence type="predicted"/>
<dbReference type="RefSeq" id="WP_013323599.1">
    <property type="nucleotide sequence ID" value="NC_014501.1"/>
</dbReference>
<name>E0UG29_GLOV7</name>
<protein>
    <submittedName>
        <fullName evidence="2">Uncharacterized protein</fullName>
    </submittedName>
</protein>